<name>A0A437M1T8_9PROT</name>
<evidence type="ECO:0000313" key="5">
    <source>
        <dbReference type="Proteomes" id="UP000282957"/>
    </source>
</evidence>
<dbReference type="GO" id="GO:0005829">
    <property type="term" value="C:cytosol"/>
    <property type="evidence" value="ECO:0007669"/>
    <property type="project" value="TreeGrafter"/>
</dbReference>
<dbReference type="AlphaFoldDB" id="A0A437M1T8"/>
<reference evidence="4 5" key="1">
    <citation type="submission" date="2019-01" db="EMBL/GenBank/DDBJ databases">
        <authorList>
            <person name="Chen W.-M."/>
        </authorList>
    </citation>
    <scope>NUCLEOTIDE SEQUENCE [LARGE SCALE GENOMIC DNA]</scope>
    <source>
        <strain evidence="4 5">CCP-6</strain>
    </source>
</reference>
<gene>
    <name evidence="4" type="ORF">EOD42_22800</name>
</gene>
<dbReference type="Pfam" id="PF02622">
    <property type="entry name" value="DUF179"/>
    <property type="match status" value="1"/>
</dbReference>
<dbReference type="EMBL" id="SACL01000011">
    <property type="protein sequence ID" value="RVT91484.1"/>
    <property type="molecule type" value="Genomic_DNA"/>
</dbReference>
<evidence type="ECO:0000313" key="4">
    <source>
        <dbReference type="EMBL" id="RVT91484.1"/>
    </source>
</evidence>
<proteinExistence type="inferred from homology"/>
<protein>
    <recommendedName>
        <fullName evidence="2">UPF0301 protein EOD42_22800</fullName>
    </recommendedName>
</protein>
<dbReference type="InterPro" id="IPR003774">
    <property type="entry name" value="AlgH-like"/>
</dbReference>
<keyword evidence="5" id="KW-1185">Reference proteome</keyword>
<comment type="caution">
    <text evidence="4">The sequence shown here is derived from an EMBL/GenBank/DDBJ whole genome shotgun (WGS) entry which is preliminary data.</text>
</comment>
<dbReference type="Gene3D" id="3.40.1740.10">
    <property type="entry name" value="VC0467-like"/>
    <property type="match status" value="1"/>
</dbReference>
<accession>A0A437M1T8</accession>
<comment type="similarity">
    <text evidence="1 2">Belongs to the UPF0301 (AlgH) family.</text>
</comment>
<organism evidence="4 5">
    <name type="scientific">Rhodovarius crocodyli</name>
    <dbReference type="NCBI Taxonomy" id="1979269"/>
    <lineage>
        <taxon>Bacteria</taxon>
        <taxon>Pseudomonadati</taxon>
        <taxon>Pseudomonadota</taxon>
        <taxon>Alphaproteobacteria</taxon>
        <taxon>Acetobacterales</taxon>
        <taxon>Roseomonadaceae</taxon>
        <taxon>Rhodovarius</taxon>
    </lineage>
</organism>
<evidence type="ECO:0000256" key="1">
    <source>
        <dbReference type="ARBA" id="ARBA00009600"/>
    </source>
</evidence>
<evidence type="ECO:0000256" key="3">
    <source>
        <dbReference type="SAM" id="MobiDB-lite"/>
    </source>
</evidence>
<evidence type="ECO:0000256" key="2">
    <source>
        <dbReference type="HAMAP-Rule" id="MF_00758"/>
    </source>
</evidence>
<dbReference type="HAMAP" id="MF_00758">
    <property type="entry name" value="UPF0301"/>
    <property type="match status" value="1"/>
</dbReference>
<dbReference type="OrthoDB" id="9807486at2"/>
<feature type="region of interest" description="Disordered" evidence="3">
    <location>
        <begin position="1"/>
        <end position="20"/>
    </location>
</feature>
<dbReference type="PANTHER" id="PTHR30327:SF1">
    <property type="entry name" value="UPF0301 PROTEIN YQGE"/>
    <property type="match status" value="1"/>
</dbReference>
<dbReference type="SUPFAM" id="SSF143456">
    <property type="entry name" value="VC0467-like"/>
    <property type="match status" value="1"/>
</dbReference>
<sequence>MGMAMRKTGSGAGTGPSHGSGDWLTGQLLIATPAMQDPRFAQTVICLCAHSADGAMGLVLNRPLDSFAFEDLLQQLGITPAPPARAIRMVSGGPVEGGRGFVLHSPEWQTDGTLPVPGGPDREGAALTASVEVLKAIAEGNGPRDCLLALGYAGWGPGQLEGEIAANAWLTVPADADLLFGSKPEATWRQALAKLKVDPLLLSDVAGHA</sequence>
<dbReference type="PANTHER" id="PTHR30327">
    <property type="entry name" value="UNCHARACTERIZED PROTEIN YQGE"/>
    <property type="match status" value="1"/>
</dbReference>
<dbReference type="Proteomes" id="UP000282957">
    <property type="component" value="Unassembled WGS sequence"/>
</dbReference>